<dbReference type="OrthoDB" id="7065681at2"/>
<proteinExistence type="predicted"/>
<gene>
    <name evidence="1" type="ordered locus">TERTU_2578</name>
</gene>
<organism evidence="1 2">
    <name type="scientific">Teredinibacter turnerae (strain ATCC 39867 / T7901)</name>
    <dbReference type="NCBI Taxonomy" id="377629"/>
    <lineage>
        <taxon>Bacteria</taxon>
        <taxon>Pseudomonadati</taxon>
        <taxon>Pseudomonadota</taxon>
        <taxon>Gammaproteobacteria</taxon>
        <taxon>Cellvibrionales</taxon>
        <taxon>Cellvibrionaceae</taxon>
        <taxon>Teredinibacter</taxon>
    </lineage>
</organism>
<dbReference type="AlphaFoldDB" id="C5BLR0"/>
<keyword evidence="2" id="KW-1185">Reference proteome</keyword>
<reference evidence="1 2" key="1">
    <citation type="journal article" date="2009" name="PLoS ONE">
        <title>The complete genome of Teredinibacter turnerae T7901: an intracellular endosymbiont of marine wood-boring bivalves (shipworms).</title>
        <authorList>
            <person name="Yang J.C."/>
            <person name="Madupu R."/>
            <person name="Durkin A.S."/>
            <person name="Ekborg N.A."/>
            <person name="Pedamallu C.S."/>
            <person name="Hostetler J.B."/>
            <person name="Radune D."/>
            <person name="Toms B.S."/>
            <person name="Henrissat B."/>
            <person name="Coutinho P.M."/>
            <person name="Schwarz S."/>
            <person name="Field L."/>
            <person name="Trindade-Silva A.E."/>
            <person name="Soares C.A.G."/>
            <person name="Elshahawi S."/>
            <person name="Hanora A."/>
            <person name="Schmidt E.W."/>
            <person name="Haygood M.G."/>
            <person name="Posfai J."/>
            <person name="Benner J."/>
            <person name="Madinger C."/>
            <person name="Nove J."/>
            <person name="Anton B."/>
            <person name="Chaudhary K."/>
            <person name="Foster J."/>
            <person name="Holman A."/>
            <person name="Kumar S."/>
            <person name="Lessard P.A."/>
            <person name="Luyten Y.A."/>
            <person name="Slatko B."/>
            <person name="Wood N."/>
            <person name="Wu B."/>
            <person name="Teplitski M."/>
            <person name="Mougous J.D."/>
            <person name="Ward N."/>
            <person name="Eisen J.A."/>
            <person name="Badger J.H."/>
            <person name="Distel D.L."/>
        </authorList>
    </citation>
    <scope>NUCLEOTIDE SEQUENCE [LARGE SCALE GENOMIC DNA]</scope>
    <source>
        <strain evidence="2">ATCC 39867 / T7901</strain>
    </source>
</reference>
<evidence type="ECO:0000313" key="2">
    <source>
        <dbReference type="Proteomes" id="UP000009080"/>
    </source>
</evidence>
<dbReference type="Proteomes" id="UP000009080">
    <property type="component" value="Chromosome"/>
</dbReference>
<dbReference type="eggNOG" id="ENOG503053X">
    <property type="taxonomic scope" value="Bacteria"/>
</dbReference>
<sequence length="117" mass="13805">MLIEHIVFTERAENALVRLAMVVELHDHKRFRVFQGLREKLRLIKFAMASRQPKVRQQLELFREQLNKEQKRALLEINLDLWAMQPIPGVGDISTFEKAVQERLARQKKVYRGAKVA</sequence>
<dbReference type="EMBL" id="CP001614">
    <property type="protein sequence ID" value="ACR13359.1"/>
    <property type="molecule type" value="Genomic_DNA"/>
</dbReference>
<protein>
    <submittedName>
        <fullName evidence="1">Uncharacterized protein</fullName>
    </submittedName>
</protein>
<accession>C5BLR0</accession>
<dbReference type="HOGENOM" id="CLU_2083724_0_0_6"/>
<evidence type="ECO:0000313" key="1">
    <source>
        <dbReference type="EMBL" id="ACR13359.1"/>
    </source>
</evidence>
<dbReference type="RefSeq" id="WP_015819473.1">
    <property type="nucleotide sequence ID" value="NC_012997.1"/>
</dbReference>
<name>C5BLR0_TERTT</name>
<dbReference type="KEGG" id="ttu:TERTU_2578"/>